<feature type="compositionally biased region" description="Low complexity" evidence="7">
    <location>
        <begin position="2290"/>
        <end position="2301"/>
    </location>
</feature>
<feature type="compositionally biased region" description="Low complexity" evidence="7">
    <location>
        <begin position="1293"/>
        <end position="1305"/>
    </location>
</feature>
<feature type="region of interest" description="Disordered" evidence="7">
    <location>
        <begin position="1673"/>
        <end position="1762"/>
    </location>
</feature>
<evidence type="ECO:0000256" key="3">
    <source>
        <dbReference type="ARBA" id="ARBA00023163"/>
    </source>
</evidence>
<evidence type="ECO:0000256" key="1">
    <source>
        <dbReference type="ARBA" id="ARBA00023015"/>
    </source>
</evidence>
<dbReference type="SMART" id="SM00353">
    <property type="entry name" value="HLH"/>
    <property type="match status" value="1"/>
</dbReference>
<proteinExistence type="predicted"/>
<comment type="caution">
    <text evidence="5">Lacks conserved residue(s) required for the propagation of feature annotation.</text>
</comment>
<feature type="compositionally biased region" description="Basic and acidic residues" evidence="7">
    <location>
        <begin position="294"/>
        <end position="305"/>
    </location>
</feature>
<dbReference type="PROSITE" id="PS50888">
    <property type="entry name" value="BHLH"/>
    <property type="match status" value="1"/>
</dbReference>
<dbReference type="Gene3D" id="4.10.280.10">
    <property type="entry name" value="Helix-loop-helix DNA-binding domain"/>
    <property type="match status" value="1"/>
</dbReference>
<sequence>MASKKKHKGMVFHQEGATAPAAPSAANQPSACSIPNLGKASENGMEQEADIMGKPNIYPSNRATKMFGGLVPVKHPISSNSQSDNLPPDSICKSIRVTLDNNSMWNDFFRCKTEMILTKQGSRMFPYCRFHITGLHPSKRYSLIMDIQPLDNSRYKWTGKSWQVAGKAECHVKSQPFAHPDSPSTGQHWMQNPVSFYKLKLTNNILDQEGNTILHPMHRYLPRLHVVQSDKAAKDIRINGVNVVTFTFPQTEFIAVMAYQNLQFSQLKVDYNPFVKGLKEDGSSSWGLKLKQNSCKDSHKDRDMTTNEQHPVKKSLKSLLANHKPRSSKAVDSKLSVLGNPQNNSAVNKEESTSKVSRESLCSSCPAPKLFSELIREAHVSLQRCNVEQLAISNSTSHKTEQTNTKTVGLKSNTQHALKKDCISVKARTETSPSKKSETFAKRKVKGDNNQLNLMNCKDNTGTCSEVSNALAAPAMSQNSSVDQKLKPEAPSELNSRPLRHLVPLPLPALALFLKRHSSKSKKTKSKLDSPPPALPPETLSASQISAAVSASLLSDHASNATGHSKSITGDQASGSTGADVQPVGTVLNVTGQAEEKFLQPSPFSCPNAVSTTDSLGSRTEGPALAESTLVLPISDQPLCTLQRPTSIISSSLTTTSFPTLPSTLDTVLPDSKSPQTPAITESSTLPSDSLTIKSESSLPDPECSSLGFEPLSPASSPETLPPLPSSLGLELDSTISGPALKATEDSQHTKDSTTSVFKWHTVLPPSEPYIDPSFTKFQLTAQPLSLPSITPHFLPSQTSSNPESQTLHTSMPPAEPAPSFEENEQSLPFPADLSPLALQLPLSPTFSSLDGDGLSPTPSLADLVHFFSTDDVLGMGVEFSNSEPVAVPCSAPSTAEENAHGPSQLVQMASANKACKRKKKPQRRKLAKMDMDQKLDDDSYTRMQPNLEEVEEQLFISFTSKEALRLHVVESEELVTQTTPEAHLQPAVNTPKNVDPAESLEERISAFEKILLQDLKLMRHRQVIHPVLQEVGLKMNLLDPTLAIDLQYLGVRLPIPPPRVSIELPTKELPPPHGVPAVYVSRTGKTTDVTRIKGWREKFTPSEGPSTPSSDRLEAGPSSDPLKKNLSAFCSDMLDEYLENEGKLIDERAASFSQPQVEPVVYELPTRSTSYVRTLDSVLKKQPGSSPTFDLISGFIPPSKRPKLLLKEKKASRKGERKPKFAKHNKPVPSPTDPILFPKLPSDQTPVYSESEHLAPLSKSSKSKKKNLKVQINHTEPSQTSPFKKRRKLKPKSSSQTLSPSRSTAPPAGVFEEMAPLESDSELEATKQGDIPIRKESQPIITRALLRQKDLENGVVWEGQPRTCITDERASIALKSLFTLMGFVSENPTAPIQLVHRRAPPCLNEFCRLGCVCSSLSRCSRISHCGRPQCMFGCSCLKQKVVLLKNLDGSDSSPSQSENNKKSRRKRRMKMAYVLKEADSVSQPTERVRTLWKRDSTDTDLDPVHVPELGSLPLITESRESESSCARVRGYSAKKVSKKQKTEEKMKNVKTKVRRLKSLMHTDLTLKKTKTKPYIPPPDEPIQAGSSKHGPSPLAELPLKVSKRLIILAECKWASDADRNHVLKMLCEAMSQDRLCSPFWIKKYLISPLSQTLEENSTERCIQYKIHISTPKVEREKPAAPWKPLKQLGQGGGITFHQPLQDRDTKPQPLGQDRDTKPKQLGRDTEPKQQGQVVNRDPQGREGSIKPQGQKNSNHQQEYPRQLGTEVWPSEEWQQEVMEEQELLEDWQREVDEDELKDDKVDDEEKSGVRVKLDDTKMNSMGLPFLTGISPAGFLSANRKKPGGTDHLVQVNGKLYPLAKIQLGKMGALHPANRLAAYLTGRVGSNKSKQESSSTSSSVPPQTSGLIPQTVSSASSMLSSPTTTTSAPPISKPSVLTIPTSSTVLQVNKSVAGDAPKGTGTRLITVSMCPNPAVGGSQVRVVPAASDSSTPTDSQVRMPVVRPVNPKGSQVFTVEVLGSLGKPPVPDASSLAPAFPSTGKRVVLQPVNTASGVQYFRRADGRLVQLVPINNLRSVNTNLPLHGVLSATRFQAPGVTVVNHTLPQTTVATTSSSTSSLSGLQSSSASPPTTTTTILPGPSFPTQKGKCTFKILPASVNKDPIVITCPKVPTQAPSKVVPAPRSLTLLQPNPQNIISIKPSPGFGLGVKTVTVSAIQVAPGEVSVPQKPDSSQIRTIETPTETSYRLPPPQSDVTTSLPPSANRAAPQQELACNLVDLDIICVDDETMEVVDVGESSSSETENSSDFDSDNDGEKEPVSMNPRLLHNVLERKRRVLLNQLFEGLRTELGQSQEKTSKISTLEKAVQVIQQLKMTETHLEGTKRKLMKQRDEYLSTITPTTVLDKSRPENCRDQRSITKRRRYKKQTDVDLMEVVDLLEETEEAEEPTYASSDEGRVITKTTEVITITKVEDSEVPPVALEVEKNSHQNVAQRRLVRTMRNSNSKKTVEAAVETNADTSGKKHLLEQAHDEIQTLQTEMKRLENLKMDLNQQRDTYITEISQRSGKSKQRVLRKLQHLASKQKKMEKQDQLSAPAGGRNSETSLTGVTVSGPPPAGDTTNDDVIMTSSNLQHKTPAALTPVFNTTPIQTPVQQSQMVRQVSNPTLPPPAPGLRDKPRTIPNILSRSKNSAQPASVVTSTVEGDALSFQALVPTEVLSLVGAALPGQPVLTLRPLIAAPNVLQTTSTPGPHQSVGVASVTLNIPGLTNQQIHLASIPQPPAAVNFTNLLHLLQPPTTQQLQMQQLQLLPQQEAQPLQQQQQQQQQLPLGQAPLPPHVPLPVVVPAISDQVKGQDYPPSQTHVTPASSPSSPPFTQGPLLSVCSGVKGRSEVSEGGAAVLDQQDTKDMNCESESLTSILSEIVFLNQQHTVSMATPEGVSSPEKCPREDENEDERADPHSPWFLQLDSDSDDTVTTETEQVGINRPQPRPVNGNTSASTSGVLVPPPLLQMNGSGAKLTSPTSSSTATGGGGGSREGDVTWRPMPRLVPLGMRGNQTS</sequence>
<keyword evidence="6" id="KW-0175">Coiled coil</keyword>
<comment type="caution">
    <text evidence="10">The sequence shown here is derived from an EMBL/GenBank/DDBJ whole genome shotgun (WGS) entry which is preliminary data.</text>
</comment>
<dbReference type="SMART" id="SM00425">
    <property type="entry name" value="TBOX"/>
    <property type="match status" value="1"/>
</dbReference>
<evidence type="ECO:0000256" key="2">
    <source>
        <dbReference type="ARBA" id="ARBA00023125"/>
    </source>
</evidence>
<feature type="compositionally biased region" description="Polar residues" evidence="7">
    <location>
        <begin position="1450"/>
        <end position="1459"/>
    </location>
</feature>
<feature type="compositionally biased region" description="Low complexity" evidence="7">
    <location>
        <begin position="653"/>
        <end position="665"/>
    </location>
</feature>
<dbReference type="GO" id="GO:0000785">
    <property type="term" value="C:chromatin"/>
    <property type="evidence" value="ECO:0007669"/>
    <property type="project" value="TreeGrafter"/>
</dbReference>
<feature type="region of interest" description="Disordered" evidence="7">
    <location>
        <begin position="558"/>
        <end position="580"/>
    </location>
</feature>
<feature type="compositionally biased region" description="Low complexity" evidence="7">
    <location>
        <begin position="1913"/>
        <end position="1935"/>
    </location>
</feature>
<dbReference type="GO" id="GO:0045893">
    <property type="term" value="P:positive regulation of DNA-templated transcription"/>
    <property type="evidence" value="ECO:0007669"/>
    <property type="project" value="InterPro"/>
</dbReference>
<accession>A0AA88LYT9</accession>
<feature type="compositionally biased region" description="Low complexity" evidence="7">
    <location>
        <begin position="18"/>
        <end position="33"/>
    </location>
</feature>
<evidence type="ECO:0000259" key="8">
    <source>
        <dbReference type="PROSITE" id="PS50252"/>
    </source>
</evidence>
<feature type="region of interest" description="Disordered" evidence="7">
    <location>
        <begin position="1094"/>
        <end position="1122"/>
    </location>
</feature>
<dbReference type="InterPro" id="IPR046360">
    <property type="entry name" value="T-box_DNA-bd"/>
</dbReference>
<dbReference type="PRINTS" id="PR00937">
    <property type="entry name" value="TBOX"/>
</dbReference>
<feature type="compositionally biased region" description="Polar residues" evidence="7">
    <location>
        <begin position="560"/>
        <end position="579"/>
    </location>
</feature>
<dbReference type="InterPro" id="IPR008967">
    <property type="entry name" value="p53-like_TF_DNA-bd_sf"/>
</dbReference>
<dbReference type="InterPro" id="IPR032060">
    <property type="entry name" value="MGA_dom"/>
</dbReference>
<dbReference type="GO" id="GO:0000978">
    <property type="term" value="F:RNA polymerase II cis-regulatory region sequence-specific DNA binding"/>
    <property type="evidence" value="ECO:0007669"/>
    <property type="project" value="InterPro"/>
</dbReference>
<dbReference type="GO" id="GO:0046983">
    <property type="term" value="F:protein dimerization activity"/>
    <property type="evidence" value="ECO:0007669"/>
    <property type="project" value="InterPro"/>
</dbReference>
<feature type="region of interest" description="Disordered" evidence="7">
    <location>
        <begin position="18"/>
        <end position="44"/>
    </location>
</feature>
<feature type="compositionally biased region" description="Polar residues" evidence="7">
    <location>
        <begin position="2228"/>
        <end position="2243"/>
    </location>
</feature>
<feature type="region of interest" description="Disordered" evidence="7">
    <location>
        <begin position="1449"/>
        <end position="1469"/>
    </location>
</feature>
<feature type="region of interest" description="Disordered" evidence="7">
    <location>
        <begin position="1886"/>
        <end position="1937"/>
    </location>
</feature>
<evidence type="ECO:0000256" key="7">
    <source>
        <dbReference type="SAM" id="MobiDB-lite"/>
    </source>
</evidence>
<dbReference type="CDD" id="cd19682">
    <property type="entry name" value="bHLHzip_MGA_like"/>
    <property type="match status" value="1"/>
</dbReference>
<keyword evidence="4 5" id="KW-0539">Nucleus</keyword>
<evidence type="ECO:0000313" key="11">
    <source>
        <dbReference type="Proteomes" id="UP001187415"/>
    </source>
</evidence>
<feature type="region of interest" description="Disordered" evidence="7">
    <location>
        <begin position="2498"/>
        <end position="2521"/>
    </location>
</feature>
<keyword evidence="2 5" id="KW-0238">DNA-binding</keyword>
<feature type="domain" description="BHLH" evidence="9">
    <location>
        <begin position="2320"/>
        <end position="2370"/>
    </location>
</feature>
<dbReference type="Pfam" id="PF00010">
    <property type="entry name" value="HLH"/>
    <property type="match status" value="1"/>
</dbReference>
<feature type="compositionally biased region" description="Low complexity" evidence="7">
    <location>
        <begin position="2110"/>
        <end position="2138"/>
    </location>
</feature>
<protein>
    <recommendedName>
        <fullName evidence="12">MAX gene-associated protein-like</fullName>
    </recommendedName>
</protein>
<dbReference type="InterPro" id="IPR036960">
    <property type="entry name" value="T-box_sf"/>
</dbReference>
<feature type="region of interest" description="Disordered" evidence="7">
    <location>
        <begin position="2929"/>
        <end position="3054"/>
    </location>
</feature>
<feature type="coiled-coil region" evidence="6">
    <location>
        <begin position="1771"/>
        <end position="1798"/>
    </location>
</feature>
<evidence type="ECO:0000256" key="4">
    <source>
        <dbReference type="ARBA" id="ARBA00023242"/>
    </source>
</evidence>
<feature type="compositionally biased region" description="Polar residues" evidence="7">
    <location>
        <begin position="602"/>
        <end position="618"/>
    </location>
</feature>
<feature type="region of interest" description="Disordered" evidence="7">
    <location>
        <begin position="1203"/>
        <end position="1310"/>
    </location>
</feature>
<organism evidence="10 11">
    <name type="scientific">Channa striata</name>
    <name type="common">Snakehead murrel</name>
    <name type="synonym">Ophicephalus striatus</name>
    <dbReference type="NCBI Taxonomy" id="64152"/>
    <lineage>
        <taxon>Eukaryota</taxon>
        <taxon>Metazoa</taxon>
        <taxon>Chordata</taxon>
        <taxon>Craniata</taxon>
        <taxon>Vertebrata</taxon>
        <taxon>Euteleostomi</taxon>
        <taxon>Actinopterygii</taxon>
        <taxon>Neopterygii</taxon>
        <taxon>Teleostei</taxon>
        <taxon>Neoteleostei</taxon>
        <taxon>Acanthomorphata</taxon>
        <taxon>Anabantaria</taxon>
        <taxon>Anabantiformes</taxon>
        <taxon>Channoidei</taxon>
        <taxon>Channidae</taxon>
        <taxon>Channa</taxon>
    </lineage>
</organism>
<evidence type="ECO:0000256" key="5">
    <source>
        <dbReference type="PROSITE-ProRule" id="PRU00201"/>
    </source>
</evidence>
<feature type="region of interest" description="Disordered" evidence="7">
    <location>
        <begin position="653"/>
        <end position="733"/>
    </location>
</feature>
<reference evidence="10" key="1">
    <citation type="submission" date="2023-07" db="EMBL/GenBank/DDBJ databases">
        <title>Chromosome-level Genome Assembly of Striped Snakehead (Channa striata).</title>
        <authorList>
            <person name="Liu H."/>
        </authorList>
    </citation>
    <scope>NUCLEOTIDE SEQUENCE</scope>
    <source>
        <strain evidence="10">Gz</strain>
        <tissue evidence="10">Muscle</tissue>
    </source>
</reference>
<feature type="compositionally biased region" description="Low complexity" evidence="7">
    <location>
        <begin position="1886"/>
        <end position="1906"/>
    </location>
</feature>
<feature type="region of interest" description="Disordered" evidence="7">
    <location>
        <begin position="2290"/>
        <end position="2318"/>
    </location>
</feature>
<keyword evidence="11" id="KW-1185">Reference proteome</keyword>
<dbReference type="InterPro" id="IPR001699">
    <property type="entry name" value="TF_T-box"/>
</dbReference>
<feature type="domain" description="T-box" evidence="8">
    <location>
        <begin position="99"/>
        <end position="280"/>
    </location>
</feature>
<keyword evidence="1" id="KW-0805">Transcription regulation</keyword>
<dbReference type="InterPro" id="IPR011598">
    <property type="entry name" value="bHLH_dom"/>
</dbReference>
<dbReference type="PANTHER" id="PTHR11267">
    <property type="entry name" value="T-BOX PROTEIN-RELATED"/>
    <property type="match status" value="1"/>
</dbReference>
<keyword evidence="3" id="KW-0804">Transcription</keyword>
<dbReference type="GO" id="GO:0001708">
    <property type="term" value="P:cell fate specification"/>
    <property type="evidence" value="ECO:0007669"/>
    <property type="project" value="TreeGrafter"/>
</dbReference>
<feature type="compositionally biased region" description="Polar residues" evidence="7">
    <location>
        <begin position="796"/>
        <end position="810"/>
    </location>
</feature>
<feature type="region of interest" description="Disordered" evidence="7">
    <location>
        <begin position="2110"/>
        <end position="2140"/>
    </location>
</feature>
<gene>
    <name evidence="10" type="ORF">Q5P01_021060</name>
</gene>
<feature type="region of interest" description="Disordered" evidence="7">
    <location>
        <begin position="599"/>
        <end position="621"/>
    </location>
</feature>
<dbReference type="CDD" id="cd20195">
    <property type="entry name" value="T-box_MGA-like"/>
    <property type="match status" value="1"/>
</dbReference>
<comment type="subcellular location">
    <subcellularLocation>
        <location evidence="5">Nucleus</location>
    </subcellularLocation>
</comment>
<feature type="compositionally biased region" description="Basic and acidic residues" evidence="7">
    <location>
        <begin position="1701"/>
        <end position="1728"/>
    </location>
</feature>
<evidence type="ECO:0000259" key="9">
    <source>
        <dbReference type="PROSITE" id="PS50888"/>
    </source>
</evidence>
<dbReference type="PROSITE" id="PS50252">
    <property type="entry name" value="TBOX_3"/>
    <property type="match status" value="1"/>
</dbReference>
<name>A0AA88LYT9_CHASR</name>
<dbReference type="Gene3D" id="2.60.40.820">
    <property type="entry name" value="Transcription factor, T-box"/>
    <property type="match status" value="1"/>
</dbReference>
<feature type="region of interest" description="Disordered" evidence="7">
    <location>
        <begin position="791"/>
        <end position="826"/>
    </location>
</feature>
<dbReference type="SUPFAM" id="SSF47459">
    <property type="entry name" value="HLH, helix-loop-helix DNA-binding domain"/>
    <property type="match status" value="1"/>
</dbReference>
<feature type="region of interest" description="Disordered" evidence="7">
    <location>
        <begin position="1570"/>
        <end position="1592"/>
    </location>
</feature>
<dbReference type="InterPro" id="IPR036638">
    <property type="entry name" value="HLH_DNA-bd_sf"/>
</dbReference>
<feature type="region of interest" description="Disordered" evidence="7">
    <location>
        <begin position="2847"/>
        <end position="2874"/>
    </location>
</feature>
<dbReference type="Pfam" id="PF16059">
    <property type="entry name" value="MGA_dom"/>
    <property type="match status" value="1"/>
</dbReference>
<feature type="compositionally biased region" description="Polar residues" evidence="7">
    <location>
        <begin position="2597"/>
        <end position="2606"/>
    </location>
</feature>
<feature type="region of interest" description="Disordered" evidence="7">
    <location>
        <begin position="2576"/>
        <end position="2621"/>
    </location>
</feature>
<dbReference type="Pfam" id="PF00907">
    <property type="entry name" value="T-box"/>
    <property type="match status" value="1"/>
</dbReference>
<feature type="compositionally biased region" description="Polar residues" evidence="7">
    <location>
        <begin position="2988"/>
        <end position="2997"/>
    </location>
</feature>
<dbReference type="SUPFAM" id="SSF49417">
    <property type="entry name" value="p53-like transcription factors"/>
    <property type="match status" value="1"/>
</dbReference>
<dbReference type="GO" id="GO:0000981">
    <property type="term" value="F:DNA-binding transcription factor activity, RNA polymerase II-specific"/>
    <property type="evidence" value="ECO:0007669"/>
    <property type="project" value="TreeGrafter"/>
</dbReference>
<evidence type="ECO:0000313" key="10">
    <source>
        <dbReference type="EMBL" id="KAK2826846.1"/>
    </source>
</evidence>
<feature type="compositionally biased region" description="Low complexity" evidence="7">
    <location>
        <begin position="710"/>
        <end position="719"/>
    </location>
</feature>
<dbReference type="GO" id="GO:0005634">
    <property type="term" value="C:nucleus"/>
    <property type="evidence" value="ECO:0007669"/>
    <property type="project" value="UniProtKB-SubCell"/>
</dbReference>
<feature type="compositionally biased region" description="Basic residues" evidence="7">
    <location>
        <begin position="1203"/>
        <end position="1227"/>
    </location>
</feature>
<dbReference type="PANTHER" id="PTHR11267:SF32">
    <property type="entry name" value="MAX GENE-ASSOCIATED PROTEIN"/>
    <property type="match status" value="1"/>
</dbReference>
<feature type="compositionally biased region" description="Polar residues" evidence="7">
    <location>
        <begin position="1271"/>
        <end position="1281"/>
    </location>
</feature>
<evidence type="ECO:0000256" key="6">
    <source>
        <dbReference type="SAM" id="Coils"/>
    </source>
</evidence>
<dbReference type="EMBL" id="JAUPFM010000016">
    <property type="protein sequence ID" value="KAK2826846.1"/>
    <property type="molecule type" value="Genomic_DNA"/>
</dbReference>
<feature type="region of interest" description="Disordered" evidence="7">
    <location>
        <begin position="518"/>
        <end position="541"/>
    </location>
</feature>
<feature type="compositionally biased region" description="Polar residues" evidence="7">
    <location>
        <begin position="673"/>
        <end position="698"/>
    </location>
</feature>
<feature type="region of interest" description="Disordered" evidence="7">
    <location>
        <begin position="289"/>
        <end position="353"/>
    </location>
</feature>
<dbReference type="Proteomes" id="UP001187415">
    <property type="component" value="Unassembled WGS sequence"/>
</dbReference>
<feature type="compositionally biased region" description="Polar residues" evidence="7">
    <location>
        <begin position="1748"/>
        <end position="1760"/>
    </location>
</feature>
<evidence type="ECO:0008006" key="12">
    <source>
        <dbReference type="Google" id="ProtNLM"/>
    </source>
</evidence>
<feature type="region of interest" description="Disordered" evidence="7">
    <location>
        <begin position="475"/>
        <end position="498"/>
    </location>
</feature>
<feature type="region of interest" description="Disordered" evidence="7">
    <location>
        <begin position="2222"/>
        <end position="2264"/>
    </location>
</feature>